<organism evidence="2 3">
    <name type="scientific">Amycolatopsis albispora</name>
    <dbReference type="NCBI Taxonomy" id="1804986"/>
    <lineage>
        <taxon>Bacteria</taxon>
        <taxon>Bacillati</taxon>
        <taxon>Actinomycetota</taxon>
        <taxon>Actinomycetes</taxon>
        <taxon>Pseudonocardiales</taxon>
        <taxon>Pseudonocardiaceae</taxon>
        <taxon>Amycolatopsis</taxon>
    </lineage>
</organism>
<keyword evidence="2" id="KW-0378">Hydrolase</keyword>
<proteinExistence type="predicted"/>
<reference evidence="2 3" key="1">
    <citation type="submission" date="2016-04" db="EMBL/GenBank/DDBJ databases">
        <title>Complete genome sequence and analysis of deep-sea sediment isolate, Amycolatopsis sp. WP1.</title>
        <authorList>
            <person name="Wang H."/>
            <person name="Chen S."/>
            <person name="Wu Q."/>
        </authorList>
    </citation>
    <scope>NUCLEOTIDE SEQUENCE [LARGE SCALE GENOMIC DNA]</scope>
    <source>
        <strain evidence="2 3">WP1</strain>
    </source>
</reference>
<protein>
    <submittedName>
        <fullName evidence="2">Metalloprotease-like protein</fullName>
    </submittedName>
</protein>
<accession>A0A344L960</accession>
<feature type="signal peptide" evidence="1">
    <location>
        <begin position="1"/>
        <end position="18"/>
    </location>
</feature>
<dbReference type="PROSITE" id="PS51257">
    <property type="entry name" value="PROKAR_LIPOPROTEIN"/>
    <property type="match status" value="1"/>
</dbReference>
<dbReference type="EMBL" id="CP015163">
    <property type="protein sequence ID" value="AXB44584.1"/>
    <property type="molecule type" value="Genomic_DNA"/>
</dbReference>
<dbReference type="GO" id="GO:0008237">
    <property type="term" value="F:metallopeptidase activity"/>
    <property type="evidence" value="ECO:0007669"/>
    <property type="project" value="UniProtKB-KW"/>
</dbReference>
<dbReference type="Proteomes" id="UP000250434">
    <property type="component" value="Chromosome"/>
</dbReference>
<dbReference type="GO" id="GO:0006508">
    <property type="term" value="P:proteolysis"/>
    <property type="evidence" value="ECO:0007669"/>
    <property type="project" value="UniProtKB-KW"/>
</dbReference>
<dbReference type="RefSeq" id="WP_113693837.1">
    <property type="nucleotide sequence ID" value="NZ_CP015163.1"/>
</dbReference>
<keyword evidence="3" id="KW-1185">Reference proteome</keyword>
<dbReference type="OrthoDB" id="5168289at2"/>
<keyword evidence="2" id="KW-0482">Metalloprotease</keyword>
<evidence type="ECO:0000313" key="3">
    <source>
        <dbReference type="Proteomes" id="UP000250434"/>
    </source>
</evidence>
<feature type="chain" id="PRO_5016781713" evidence="1">
    <location>
        <begin position="19"/>
        <end position="465"/>
    </location>
</feature>
<evidence type="ECO:0000313" key="2">
    <source>
        <dbReference type="EMBL" id="AXB44584.1"/>
    </source>
</evidence>
<dbReference type="KEGG" id="aab:A4R43_20465"/>
<evidence type="ECO:0000256" key="1">
    <source>
        <dbReference type="SAM" id="SignalP"/>
    </source>
</evidence>
<name>A0A344L960_9PSEU</name>
<dbReference type="AlphaFoldDB" id="A0A344L960"/>
<keyword evidence="1" id="KW-0732">Signal</keyword>
<sequence>MRTPATLIALALAVVSLAACGTAVRGTAVRSPAVLADDLSRSTKSVVEPDFVNGTDGGAVDRLAATSITDIQAFWTQHFPAVFGGQWEDLRGGFYSVDTADAEAEPPPCTESAATISGNAYYCSNGDVIVWDRAALLPVLTERFGGGSVVLVLAHEMGHAVQQRTGLGRGGDRDNAALYPGIVIEAMADCYAGAFVRWVVDGNAEHLRIEADELDSLMRALITFRDPLGTSHREASAHGDAFDRVSAFQDGYDSGLKLCADINASNRAFTQRAFTSAEDEARGGNLPLPDLLPAISGDLGAYFTRELSQSGHEWSPPRIEPVTTDPNCTGGEQGAVAFCPQQNAVQVREEGTLGDIHTNIGDFGSGTVLASRFALGALNAAGRPTTGEPAQRGTLCLAGAYTGSLLNPQGDFTVSPGDLDEAVQVLLGYDYPARDVDGGSIKSGFDRVSAFRGGVVGGAKACDLG</sequence>
<gene>
    <name evidence="2" type="ORF">A4R43_20465</name>
</gene>
<dbReference type="SUPFAM" id="SSF55486">
    <property type="entry name" value="Metalloproteases ('zincins'), catalytic domain"/>
    <property type="match status" value="1"/>
</dbReference>
<keyword evidence="2" id="KW-0645">Protease</keyword>